<evidence type="ECO:0000256" key="16">
    <source>
        <dbReference type="ARBA" id="ARBA00023139"/>
    </source>
</evidence>
<dbReference type="AlphaFoldDB" id="A0A0V1FVT8"/>
<dbReference type="GO" id="GO:0005789">
    <property type="term" value="C:endoplasmic reticulum membrane"/>
    <property type="evidence" value="ECO:0007669"/>
    <property type="project" value="TreeGrafter"/>
</dbReference>
<dbReference type="SUPFAM" id="SSF54236">
    <property type="entry name" value="Ubiquitin-like"/>
    <property type="match status" value="1"/>
</dbReference>
<evidence type="ECO:0000256" key="13">
    <source>
        <dbReference type="ARBA" id="ARBA00023002"/>
    </source>
</evidence>
<evidence type="ECO:0000313" key="32">
    <source>
        <dbReference type="Proteomes" id="UP000054995"/>
    </source>
</evidence>
<dbReference type="InterPro" id="IPR036291">
    <property type="entry name" value="NAD(P)-bd_dom_sf"/>
</dbReference>
<evidence type="ECO:0000259" key="28">
    <source>
        <dbReference type="PROSITE" id="PS50053"/>
    </source>
</evidence>
<dbReference type="GO" id="GO:0047560">
    <property type="term" value="F:3-dehydrosphinganine reductase activity"/>
    <property type="evidence" value="ECO:0007669"/>
    <property type="project" value="UniProtKB-EC"/>
</dbReference>
<evidence type="ECO:0000256" key="3">
    <source>
        <dbReference type="ARBA" id="ARBA00004635"/>
    </source>
</evidence>
<dbReference type="FunFam" id="2.30.42.10:FF:000073">
    <property type="entry name" value="Interacting with PRKCA"/>
    <property type="match status" value="1"/>
</dbReference>
<evidence type="ECO:0000256" key="14">
    <source>
        <dbReference type="ARBA" id="ARBA00023018"/>
    </source>
</evidence>
<dbReference type="InterPro" id="IPR001478">
    <property type="entry name" value="PDZ"/>
</dbReference>
<evidence type="ECO:0000256" key="18">
    <source>
        <dbReference type="ARBA" id="ARBA00023288"/>
    </source>
</evidence>
<comment type="pathway">
    <text evidence="4">Lipid metabolism; sphingolipid metabolism.</text>
</comment>
<dbReference type="InterPro" id="IPR000626">
    <property type="entry name" value="Ubiquitin-like_dom"/>
</dbReference>
<protein>
    <recommendedName>
        <fullName evidence="7">PRKCA-binding protein</fullName>
        <ecNumber evidence="19">1.1.1.102</ecNumber>
    </recommendedName>
    <alternativeName>
        <fullName evidence="20">Neddylin</fullName>
    </alternativeName>
    <alternativeName>
        <fullName evidence="22">Protein interacting with C kinase 1</fullName>
    </alternativeName>
    <alternativeName>
        <fullName evidence="21">Protein kinase C-alpha-binding protein</fullName>
    </alternativeName>
    <alternativeName>
        <fullName evidence="26">Ubiquitin-like protein NEDD8</fullName>
    </alternativeName>
</protein>
<dbReference type="PRINTS" id="PR00348">
    <property type="entry name" value="UBIQUITIN"/>
</dbReference>
<evidence type="ECO:0000256" key="19">
    <source>
        <dbReference type="ARBA" id="ARBA00026112"/>
    </source>
</evidence>
<dbReference type="PANTHER" id="PTHR43550">
    <property type="entry name" value="3-KETODIHYDROSPHINGOSINE REDUCTASE"/>
    <property type="match status" value="1"/>
</dbReference>
<sequence>MCDSGSSASRTNLSPFTKDFRAEEQKMSTEFEFFISMSSSCALDYEQDFYYEEDKCGMVTSSRTVTLKKDANNLIGISIGGGAPNCPCVYLVQIFEDGPAFTDGSLESGDEIVRVNCVSVKGRTRSEVARMIQAAKDEVRIDFNKLHADPKQGKTLDIILKKVKHKIVENVSSDTADALGLSRAILCRDSLVKRLEELEKNTSAYKGLIYQMSSLLNAQFNMAEVYREFGDIFCEIGSREPHVSSAEAFMNFGQVHRSMEKRTLKMIELLRPTINDLNTFLNKAVPDTRLTLKKYLDAKFEYLSYCLKIKEMDDEEAAVAALQEILYRVETGNYEYRLMLRSRQEAKKRFSKLRSDVLVKLELLDQKRVQDIAYQLHRFVSVISQYHSECQVQMEPMRNLFPIEVDLSLVAFDYNPSGQLPPDGEDEEENEIAHKQLVDDTNLIDISCLNEFSDDEPFFQCPKKKKKFVIDLSYCEYNDWKGEFTYQDFKILVDEAIKSILGLQGELKDVEVADFDSSTKLGSIVVNKSDLNSIWAALCIYSVHFTKRVAIRVKKVRLCSLISRLSVENYLNDVLDFDFNDQPPKIHSLRGWHVFITGGTKGIGLALAREAVRQGAHVTVLARQQQLIDAVVLELSELADSCQKQIVKGYQCDMTSDYDKIAQVVHKAEQDIGPIDVLINNVGGAMQGIIEEMGIEVFQQQISLNYISAVSATKAALHSIKNSRRVEGSRIVFVSSQAGQVGLYGYTAYSPCKFALRGFAEALQMELRPHNAWVTVAYPPNTNTEGFVEEWKTTPVATKLITGGDEVMEPTVVAKEIFRSITCGKFQCLFGVSGEMLGNLCCGMTPVRSTAELIHQAFFTGIYRIISLCYLKHFNRVVLQTMLVKVKTLTGKEVELDIDASDLVERIKEKIEEKEGIPPAQQRLIHAGKQMSEGKTAAEYKITGGAVLHLKPIAEFVPEFWVTVTADVGS</sequence>
<dbReference type="PROSITE" id="PS50106">
    <property type="entry name" value="PDZ"/>
    <property type="match status" value="1"/>
</dbReference>
<dbReference type="Gene3D" id="3.10.20.90">
    <property type="entry name" value="Phosphatidylinositol 3-kinase Catalytic Subunit, Chain A, domain 1"/>
    <property type="match status" value="1"/>
</dbReference>
<dbReference type="GO" id="GO:0006666">
    <property type="term" value="P:3-keto-sphinganine metabolic process"/>
    <property type="evidence" value="ECO:0007669"/>
    <property type="project" value="InterPro"/>
</dbReference>
<feature type="domain" description="Ubiquitin-like" evidence="28">
    <location>
        <begin position="882"/>
        <end position="950"/>
    </location>
</feature>
<feature type="domain" description="PDZ" evidence="29">
    <location>
        <begin position="64"/>
        <end position="147"/>
    </location>
</feature>
<keyword evidence="10" id="KW-0106">Calcium</keyword>
<dbReference type="PANTHER" id="PTHR43550:SF3">
    <property type="entry name" value="3-KETODIHYDROSPHINGOSINE REDUCTASE"/>
    <property type="match status" value="1"/>
</dbReference>
<dbReference type="Proteomes" id="UP000054995">
    <property type="component" value="Unassembled WGS sequence"/>
</dbReference>
<dbReference type="GO" id="GO:0030148">
    <property type="term" value="P:sphingolipid biosynthetic process"/>
    <property type="evidence" value="ECO:0007669"/>
    <property type="project" value="InterPro"/>
</dbReference>
<keyword evidence="17" id="KW-0009">Actin-binding</keyword>
<comment type="caution">
    <text evidence="31">The sequence shown here is derived from an EMBL/GenBank/DDBJ whole genome shotgun (WGS) entry which is preliminary data.</text>
</comment>
<evidence type="ECO:0000256" key="5">
    <source>
        <dbReference type="ARBA" id="ARBA00004991"/>
    </source>
</evidence>
<dbReference type="InterPro" id="IPR010504">
    <property type="entry name" value="AH_dom"/>
</dbReference>
<evidence type="ECO:0000256" key="10">
    <source>
        <dbReference type="ARBA" id="ARBA00022837"/>
    </source>
</evidence>
<dbReference type="Pfam" id="PF00106">
    <property type="entry name" value="adh_short"/>
    <property type="match status" value="1"/>
</dbReference>
<dbReference type="Pfam" id="PF00240">
    <property type="entry name" value="ubiquitin"/>
    <property type="match status" value="1"/>
</dbReference>
<dbReference type="GO" id="GO:0019904">
    <property type="term" value="F:protein domain specific binding"/>
    <property type="evidence" value="ECO:0007669"/>
    <property type="project" value="InterPro"/>
</dbReference>
<evidence type="ECO:0000256" key="24">
    <source>
        <dbReference type="ARBA" id="ARBA00034102"/>
    </source>
</evidence>
<evidence type="ECO:0000256" key="1">
    <source>
        <dbReference type="ARBA" id="ARBA00004240"/>
    </source>
</evidence>
<dbReference type="InterPro" id="IPR036034">
    <property type="entry name" value="PDZ_sf"/>
</dbReference>
<dbReference type="FunFam" id="3.40.50.720:FF:000468">
    <property type="entry name" value="Short-chain dehydrogenase, putative"/>
    <property type="match status" value="1"/>
</dbReference>
<keyword evidence="14" id="KW-0770">Synapse</keyword>
<evidence type="ECO:0000313" key="31">
    <source>
        <dbReference type="EMBL" id="KRY89985.1"/>
    </source>
</evidence>
<comment type="subunit">
    <text evidence="27">Monomer and homodimer. Interacts with CXADR. Interacts presynaptically with the glutamate receptors GRIA2, GRIA3, GRIK3, isoform 3 of GRIA4, isoform A of GRM4, GRM7 and GRM8; with NAPA and NAPB; and with BTG2. The interaction with NAPA and NAPB disrupts the interaction with GRIA2, conducting to the internalization of GRIA2. Interacts with PRKCA; with the amine transporters SLC6A2 and SLC6A3; with the channels ASIC1 and ASIC2; with the GTP-binding proteins ARF1 and ARF3; with the ephrin receptor tyrosine kinases EPHA7, EPHB1 and EPHB2; with ERBB2 and through its PDZ domain with the C-terminal tail of PRLHR. Interacts with UNC5A. Interacts (via AH domain) with NCS1/FREQ; in a calcium-dependent manner. Interacts with F-actin and associates with the ARP2/3 complex. Interacts (via PDZ domain) with ARF1 (activated); the interaction blocks Arp2/3 complex inhibition. Interacts with SORCS3.</text>
</comment>
<dbReference type="SUPFAM" id="SSF50156">
    <property type="entry name" value="PDZ domain-like"/>
    <property type="match status" value="1"/>
</dbReference>
<dbReference type="PROSITE" id="PS50870">
    <property type="entry name" value="AH"/>
    <property type="match status" value="1"/>
</dbReference>
<dbReference type="Gene3D" id="1.20.1270.60">
    <property type="entry name" value="Arfaptin homology (AH) domain/BAR domain"/>
    <property type="match status" value="1"/>
</dbReference>
<proteinExistence type="inferred from homology"/>
<keyword evidence="18" id="KW-0449">Lipoprotein</keyword>
<comment type="function">
    <text evidence="23">Probable adapter protein that bind to and organize the subcellular localization of a variety of membrane proteins containing some PDZ recognition sequence. Involved in the clustering of various receptors, possibly by acting at the receptor internalization level. Plays a role in synaptic plasticity by regulating the trafficking and internalization of AMPA receptors. May be regulated upon PRKCA activation. May regulate ASIC1/ASIC3 channel. Regulates actin polymerization by inhibiting the actin-nucleating activity of the Arp2/3 complex; the function is competitive with nucleation promoting factors and is linked to neuronal morphology regulation and AMPA receptor (AMPAR) endocytosis. Via interaction with the Arp2/3 complex involved in regulation of synaptic plasicity of excitatory synapses and required for spine shrinkage during long-term depression (LTD). Involved in regulation of astrocyte morphology, antagonistic to Arp2/3 complex activator WASL/N-WASP function.</text>
</comment>
<evidence type="ECO:0000256" key="27">
    <source>
        <dbReference type="ARBA" id="ARBA00093501"/>
    </source>
</evidence>
<dbReference type="EC" id="1.1.1.102" evidence="19"/>
<dbReference type="GO" id="GO:0043005">
    <property type="term" value="C:neuron projection"/>
    <property type="evidence" value="ECO:0007669"/>
    <property type="project" value="UniProtKB-KW"/>
</dbReference>
<comment type="similarity">
    <text evidence="6">Belongs to the ubiquitin family.</text>
</comment>
<evidence type="ECO:0000256" key="22">
    <source>
        <dbReference type="ARBA" id="ARBA00032804"/>
    </source>
</evidence>
<evidence type="ECO:0000256" key="17">
    <source>
        <dbReference type="ARBA" id="ARBA00023203"/>
    </source>
</evidence>
<dbReference type="CDD" id="cd06722">
    <property type="entry name" value="PDZ_PICK1-like"/>
    <property type="match status" value="1"/>
</dbReference>
<dbReference type="OrthoDB" id="5917245at2759"/>
<dbReference type="CDD" id="cd01806">
    <property type="entry name" value="Ubl_NEDD8"/>
    <property type="match status" value="1"/>
</dbReference>
<evidence type="ECO:0000256" key="2">
    <source>
        <dbReference type="ARBA" id="ARBA00004556"/>
    </source>
</evidence>
<dbReference type="Gene3D" id="2.30.42.10">
    <property type="match status" value="1"/>
</dbReference>
<dbReference type="GO" id="GO:0003779">
    <property type="term" value="F:actin binding"/>
    <property type="evidence" value="ECO:0007669"/>
    <property type="project" value="UniProtKB-KW"/>
</dbReference>
<dbReference type="SUPFAM" id="SSF103657">
    <property type="entry name" value="BAR/IMD domain-like"/>
    <property type="match status" value="1"/>
</dbReference>
<dbReference type="EMBL" id="JYDT01000026">
    <property type="protein sequence ID" value="KRY89985.1"/>
    <property type="molecule type" value="Genomic_DNA"/>
</dbReference>
<dbReference type="SUPFAM" id="SSF51735">
    <property type="entry name" value="NAD(P)-binding Rossmann-fold domains"/>
    <property type="match status" value="1"/>
</dbReference>
<dbReference type="Pfam" id="PF00595">
    <property type="entry name" value="PDZ"/>
    <property type="match status" value="1"/>
</dbReference>
<keyword evidence="11" id="KW-0521">NADP</keyword>
<dbReference type="CDD" id="cd08939">
    <property type="entry name" value="KDSR-like_SDR_c"/>
    <property type="match status" value="1"/>
</dbReference>
<evidence type="ECO:0000256" key="23">
    <source>
        <dbReference type="ARBA" id="ARBA00033721"/>
    </source>
</evidence>
<keyword evidence="12" id="KW-0746">Sphingolipid metabolism</keyword>
<gene>
    <name evidence="31" type="primary">Pick1</name>
    <name evidence="31" type="ORF">T4D_15172</name>
</gene>
<reference evidence="31 32" key="1">
    <citation type="submission" date="2015-01" db="EMBL/GenBank/DDBJ databases">
        <title>Evolution of Trichinella species and genotypes.</title>
        <authorList>
            <person name="Korhonen P.K."/>
            <person name="Edoardo P."/>
            <person name="Giuseppe L.R."/>
            <person name="Gasser R.B."/>
        </authorList>
    </citation>
    <scope>NUCLEOTIDE SEQUENCE [LARGE SCALE GENOMIC DNA]</scope>
    <source>
        <strain evidence="31">ISS470</strain>
    </source>
</reference>
<evidence type="ECO:0000256" key="9">
    <source>
        <dbReference type="ARBA" id="ARBA00022824"/>
    </source>
</evidence>
<organism evidence="31 32">
    <name type="scientific">Trichinella pseudospiralis</name>
    <name type="common">Parasitic roundworm</name>
    <dbReference type="NCBI Taxonomy" id="6337"/>
    <lineage>
        <taxon>Eukaryota</taxon>
        <taxon>Metazoa</taxon>
        <taxon>Ecdysozoa</taxon>
        <taxon>Nematoda</taxon>
        <taxon>Enoplea</taxon>
        <taxon>Dorylaimia</taxon>
        <taxon>Trichinellida</taxon>
        <taxon>Trichinellidae</taxon>
        <taxon>Trichinella</taxon>
    </lineage>
</organism>
<dbReference type="InterPro" id="IPR019956">
    <property type="entry name" value="Ubiquitin_dom"/>
</dbReference>
<evidence type="ECO:0000256" key="7">
    <source>
        <dbReference type="ARBA" id="ARBA00017975"/>
    </source>
</evidence>
<evidence type="ECO:0000256" key="20">
    <source>
        <dbReference type="ARBA" id="ARBA00029788"/>
    </source>
</evidence>
<evidence type="ECO:0000259" key="29">
    <source>
        <dbReference type="PROSITE" id="PS50106"/>
    </source>
</evidence>
<dbReference type="InterPro" id="IPR037959">
    <property type="entry name" value="PICK1_BAR"/>
</dbReference>
<evidence type="ECO:0000256" key="26">
    <source>
        <dbReference type="ARBA" id="ARBA00049766"/>
    </source>
</evidence>
<evidence type="ECO:0000256" key="15">
    <source>
        <dbReference type="ARBA" id="ARBA00023098"/>
    </source>
</evidence>
<evidence type="ECO:0000259" key="30">
    <source>
        <dbReference type="PROSITE" id="PS50870"/>
    </source>
</evidence>
<evidence type="ECO:0000256" key="25">
    <source>
        <dbReference type="ARBA" id="ARBA00034105"/>
    </source>
</evidence>
<dbReference type="Pfam" id="PF06456">
    <property type="entry name" value="Arfaptin"/>
    <property type="match status" value="1"/>
</dbReference>
<keyword evidence="15" id="KW-0443">Lipid metabolism</keyword>
<evidence type="ECO:0000256" key="6">
    <source>
        <dbReference type="ARBA" id="ARBA00008430"/>
    </source>
</evidence>
<evidence type="ECO:0000256" key="8">
    <source>
        <dbReference type="ARBA" id="ARBA00022599"/>
    </source>
</evidence>
<name>A0A0V1FVT8_TRIPS</name>
<comment type="pathway">
    <text evidence="5">Sphingolipid metabolism.</text>
</comment>
<dbReference type="SMART" id="SM01015">
    <property type="entry name" value="Arfaptin"/>
    <property type="match status" value="1"/>
</dbReference>
<keyword evidence="32" id="KW-1185">Reference proteome</keyword>
<dbReference type="PROSITE" id="PS50053">
    <property type="entry name" value="UBIQUITIN_2"/>
    <property type="match status" value="1"/>
</dbReference>
<evidence type="ECO:0000256" key="11">
    <source>
        <dbReference type="ARBA" id="ARBA00022857"/>
    </source>
</evidence>
<dbReference type="GO" id="GO:0014069">
    <property type="term" value="C:postsynaptic density"/>
    <property type="evidence" value="ECO:0007669"/>
    <property type="project" value="UniProtKB-SubCell"/>
</dbReference>
<dbReference type="InterPro" id="IPR045022">
    <property type="entry name" value="KDSR-like"/>
</dbReference>
<dbReference type="SMART" id="SM00213">
    <property type="entry name" value="UBQ"/>
    <property type="match status" value="1"/>
</dbReference>
<dbReference type="InterPro" id="IPR038738">
    <property type="entry name" value="Nedd8-like"/>
</dbReference>
<dbReference type="InterPro" id="IPR002347">
    <property type="entry name" value="SDR_fam"/>
</dbReference>
<dbReference type="GO" id="GO:0048471">
    <property type="term" value="C:perinuclear region of cytoplasm"/>
    <property type="evidence" value="ECO:0007669"/>
    <property type="project" value="UniProtKB-SubCell"/>
</dbReference>
<keyword evidence="16" id="KW-0564">Palmitate</keyword>
<dbReference type="Gene3D" id="3.40.50.720">
    <property type="entry name" value="NAD(P)-binding Rossmann-like Domain"/>
    <property type="match status" value="1"/>
</dbReference>
<accession>A0A0V1FVT8</accession>
<dbReference type="InterPro" id="IPR029071">
    <property type="entry name" value="Ubiquitin-like_domsf"/>
</dbReference>
<evidence type="ECO:0000256" key="4">
    <source>
        <dbReference type="ARBA" id="ARBA00004760"/>
    </source>
</evidence>
<dbReference type="SMART" id="SM00228">
    <property type="entry name" value="PDZ"/>
    <property type="match status" value="1"/>
</dbReference>
<dbReference type="InterPro" id="IPR027267">
    <property type="entry name" value="AH/BAR_dom_sf"/>
</dbReference>
<dbReference type="CDD" id="cd07659">
    <property type="entry name" value="BAR_PICK1"/>
    <property type="match status" value="1"/>
</dbReference>
<keyword evidence="13" id="KW-0560">Oxidoreductase</keyword>
<evidence type="ECO:0000256" key="12">
    <source>
        <dbReference type="ARBA" id="ARBA00022919"/>
    </source>
</evidence>
<feature type="domain" description="AH" evidence="30">
    <location>
        <begin position="186"/>
        <end position="399"/>
    </location>
</feature>
<keyword evidence="9" id="KW-0256">Endoplasmic reticulum</keyword>
<evidence type="ECO:0000256" key="21">
    <source>
        <dbReference type="ARBA" id="ARBA00031097"/>
    </source>
</evidence>
<comment type="subcellular location">
    <subcellularLocation>
        <location evidence="2">Cytoplasm</location>
        <location evidence="2">Perinuclear region</location>
    </subcellularLocation>
    <subcellularLocation>
        <location evidence="1">Endoplasmic reticulum</location>
    </subcellularLocation>
    <subcellularLocation>
        <location evidence="3">Membrane</location>
        <topology evidence="3">Lipid-anchor</topology>
    </subcellularLocation>
    <subcellularLocation>
        <location evidence="25">Postsynaptic density</location>
    </subcellularLocation>
    <subcellularLocation>
        <location evidence="24">Synapse</location>
        <location evidence="24">Synaptosome</location>
    </subcellularLocation>
</comment>
<keyword evidence="8" id="KW-0771">Synaptosome</keyword>